<evidence type="ECO:0000313" key="8">
    <source>
        <dbReference type="EMBL" id="CUN43971.1"/>
    </source>
</evidence>
<feature type="signal peptide" evidence="7">
    <location>
        <begin position="1"/>
        <end position="21"/>
    </location>
</feature>
<dbReference type="SUPFAM" id="SSF50494">
    <property type="entry name" value="Trypsin-like serine proteases"/>
    <property type="match status" value="1"/>
</dbReference>
<name>A0A173WWV9_9BACE</name>
<evidence type="ECO:0000256" key="6">
    <source>
        <dbReference type="ARBA" id="ARBA00022825"/>
    </source>
</evidence>
<dbReference type="EC" id="3.4.14.-" evidence="7"/>
<comment type="similarity">
    <text evidence="1 7">Belongs to the peptidase S46 family.</text>
</comment>
<dbReference type="STRING" id="338188.ERS852397_00225"/>
<evidence type="ECO:0000256" key="7">
    <source>
        <dbReference type="RuleBase" id="RU366067"/>
    </source>
</evidence>
<comment type="function">
    <text evidence="7">Catalyzes the removal of dipeptides from the N-terminus of oligopeptides.</text>
</comment>
<evidence type="ECO:0000256" key="3">
    <source>
        <dbReference type="ARBA" id="ARBA00022670"/>
    </source>
</evidence>
<dbReference type="PANTHER" id="PTHR38469">
    <property type="entry name" value="PERIPLASMIC PEPTIDASE SUBFAMILY S1B"/>
    <property type="match status" value="1"/>
</dbReference>
<keyword evidence="5 7" id="KW-0378">Hydrolase</keyword>
<dbReference type="Proteomes" id="UP000095517">
    <property type="component" value="Unassembled WGS sequence"/>
</dbReference>
<dbReference type="RefSeq" id="WP_055278260.1">
    <property type="nucleotide sequence ID" value="NZ_CABIXA010000001.1"/>
</dbReference>
<dbReference type="Gene3D" id="2.40.10.10">
    <property type="entry name" value="Trypsin-like serine proteases"/>
    <property type="match status" value="1"/>
</dbReference>
<feature type="chain" id="PRO_5023023927" description="Dipeptidyl-peptidase" evidence="7">
    <location>
        <begin position="22"/>
        <end position="719"/>
    </location>
</feature>
<dbReference type="PANTHER" id="PTHR38469:SF1">
    <property type="entry name" value="PERIPLASMIC PEPTIDASE SUBFAMILY S1B"/>
    <property type="match status" value="1"/>
</dbReference>
<protein>
    <recommendedName>
        <fullName evidence="7">Dipeptidyl-peptidase</fullName>
        <ecNumber evidence="7">3.4.14.-</ecNumber>
    </recommendedName>
</protein>
<dbReference type="InterPro" id="IPR009003">
    <property type="entry name" value="Peptidase_S1_PA"/>
</dbReference>
<dbReference type="FunFam" id="2.40.10.10:FF:000128">
    <property type="entry name" value="S46 family peptidase"/>
    <property type="match status" value="1"/>
</dbReference>
<dbReference type="GO" id="GO:0006508">
    <property type="term" value="P:proteolysis"/>
    <property type="evidence" value="ECO:0007669"/>
    <property type="project" value="UniProtKB-KW"/>
</dbReference>
<keyword evidence="6 7" id="KW-0720">Serine protease</keyword>
<evidence type="ECO:0000256" key="4">
    <source>
        <dbReference type="ARBA" id="ARBA00022729"/>
    </source>
</evidence>
<keyword evidence="4 7" id="KW-0732">Signal</keyword>
<dbReference type="InterPro" id="IPR019500">
    <property type="entry name" value="Pep_S46"/>
</dbReference>
<gene>
    <name evidence="8" type="ORF">ERS852397_00225</name>
</gene>
<dbReference type="GO" id="GO:0043171">
    <property type="term" value="P:peptide catabolic process"/>
    <property type="evidence" value="ECO:0007669"/>
    <property type="project" value="UniProtKB-UniRule"/>
</dbReference>
<organism evidence="8 9">
    <name type="scientific">Bacteroides finegoldii</name>
    <dbReference type="NCBI Taxonomy" id="338188"/>
    <lineage>
        <taxon>Bacteria</taxon>
        <taxon>Pseudomonadati</taxon>
        <taxon>Bacteroidota</taxon>
        <taxon>Bacteroidia</taxon>
        <taxon>Bacteroidales</taxon>
        <taxon>Bacteroidaceae</taxon>
        <taxon>Bacteroides</taxon>
    </lineage>
</organism>
<keyword evidence="3 7" id="KW-0645">Protease</keyword>
<dbReference type="EMBL" id="CYZH01000001">
    <property type="protein sequence ID" value="CUN43971.1"/>
    <property type="molecule type" value="Genomic_DNA"/>
</dbReference>
<accession>A0A173WWV9</accession>
<evidence type="ECO:0000256" key="5">
    <source>
        <dbReference type="ARBA" id="ARBA00022801"/>
    </source>
</evidence>
<evidence type="ECO:0000256" key="1">
    <source>
        <dbReference type="ARBA" id="ARBA00010491"/>
    </source>
</evidence>
<evidence type="ECO:0000313" key="9">
    <source>
        <dbReference type="Proteomes" id="UP000095517"/>
    </source>
</evidence>
<evidence type="ECO:0000256" key="2">
    <source>
        <dbReference type="ARBA" id="ARBA00022438"/>
    </source>
</evidence>
<dbReference type="InterPro" id="IPR043504">
    <property type="entry name" value="Peptidase_S1_PA_chymotrypsin"/>
</dbReference>
<dbReference type="AlphaFoldDB" id="A0A173WWV9"/>
<dbReference type="Pfam" id="PF10459">
    <property type="entry name" value="Peptidase_S46"/>
    <property type="match status" value="1"/>
</dbReference>
<sequence length="719" mass="81490">MNRLKLYLLALTALIVCSAKADEGMWLLQLMQQQHSIDMMKKQGLKLEAQDLYNPHGVSLKDAVGIFGGGCTGEIISPEGLILTNHHCGYASIQQHSSVEHDYLTDGFWATSREMELPTPGLKFTFIERIEDITDIVNAKIAAKEITETESFSGAFLQKLAEELYAKSDLKDKKGIVPQALPFYAGNKFYMFYKKVYPDVRMVAAPPSSIGKFGGETDNWMWPRHTGDFSMFRIYADANGEPAEYSTSNTPLKTKKHLPISIKGLKEGDYAMIMGFPGSTSRYLTVSEVKERMESENEPRIRIRGARLAVLKEVMNASDKIRIQYANKYAGSSNYWKNSIGMNKAIIDNDVLGTKAAQEAKFAEFARKQNNTDYAEVVKKIDDLVAKTAPLNYQYTCLRETFFGAIEFGSTLLSKTREALVEKNDSLVKVRIEALKETYDEIHNKDYDHEVDRKVAKALFPLYAEMIPAEQRPSIYKLIEQKYKGDYNKFIDDMYDNSIFANRANFEKFIKKPTVKAIDNDLALQYCQSKYDLLEQLIGQLKDMDKELALLHKTYIRGLGEMKLPVPSYPDANFTIRLTYGNVKPYDPKDGVHYNYYTTTKGILEKENPEDREFVVPAKLKELIEKKDYGRYALPNGDMPVCFLSTNDITGGNSGSPVLNENGELIGCAFDGNWESLSGDINFDNNLQRCINLDIRYVLFILEKLGNCGHLINEMTIVE</sequence>
<keyword evidence="2 7" id="KW-0031">Aminopeptidase</keyword>
<dbReference type="GO" id="GO:0070009">
    <property type="term" value="F:serine-type aminopeptidase activity"/>
    <property type="evidence" value="ECO:0007669"/>
    <property type="project" value="UniProtKB-UniRule"/>
</dbReference>
<dbReference type="GO" id="GO:0008239">
    <property type="term" value="F:dipeptidyl-peptidase activity"/>
    <property type="evidence" value="ECO:0007669"/>
    <property type="project" value="UniProtKB-UniRule"/>
</dbReference>
<reference evidence="8 9" key="1">
    <citation type="submission" date="2015-09" db="EMBL/GenBank/DDBJ databases">
        <authorList>
            <consortium name="Pathogen Informatics"/>
        </authorList>
    </citation>
    <scope>NUCLEOTIDE SEQUENCE [LARGE SCALE GENOMIC DNA]</scope>
    <source>
        <strain evidence="8 9">2789STDY5608840</strain>
    </source>
</reference>
<proteinExistence type="inferred from homology"/>